<sequence>FAVPPRVFPPAGVPPPRPRKSLPRAEPTRPPPRARVPRSKCPPGANRSHPLRFRGRDLARPHLSPRNPRLRVPKEFGRAGRAARRDSRRLLPRPRQGIWRNRRVFRRGPPFRASVDASAQAVSVRGF</sequence>
<feature type="compositionally biased region" description="Pro residues" evidence="1">
    <location>
        <begin position="1"/>
        <end position="16"/>
    </location>
</feature>
<accession>A0A8H7ZPY7</accession>
<keyword evidence="3" id="KW-1185">Reference proteome</keyword>
<feature type="compositionally biased region" description="Basic and acidic residues" evidence="1">
    <location>
        <begin position="72"/>
        <end position="89"/>
    </location>
</feature>
<name>A0A8H7ZPY7_9FUNG</name>
<evidence type="ECO:0000313" key="2">
    <source>
        <dbReference type="EMBL" id="KAG5457050.1"/>
    </source>
</evidence>
<organism evidence="2 3">
    <name type="scientific">Olpidium bornovanus</name>
    <dbReference type="NCBI Taxonomy" id="278681"/>
    <lineage>
        <taxon>Eukaryota</taxon>
        <taxon>Fungi</taxon>
        <taxon>Fungi incertae sedis</taxon>
        <taxon>Olpidiomycota</taxon>
        <taxon>Olpidiomycotina</taxon>
        <taxon>Olpidiomycetes</taxon>
        <taxon>Olpidiales</taxon>
        <taxon>Olpidiaceae</taxon>
        <taxon>Olpidium</taxon>
    </lineage>
</organism>
<evidence type="ECO:0000256" key="1">
    <source>
        <dbReference type="SAM" id="MobiDB-lite"/>
    </source>
</evidence>
<protein>
    <submittedName>
        <fullName evidence="2">Uncharacterized protein</fullName>
    </submittedName>
</protein>
<comment type="caution">
    <text evidence="2">The sequence shown here is derived from an EMBL/GenBank/DDBJ whole genome shotgun (WGS) entry which is preliminary data.</text>
</comment>
<reference evidence="2 3" key="1">
    <citation type="journal article" name="Sci. Rep.">
        <title>Genome-scale phylogenetic analyses confirm Olpidium as the closest living zoosporic fungus to the non-flagellated, terrestrial fungi.</title>
        <authorList>
            <person name="Chang Y."/>
            <person name="Rochon D."/>
            <person name="Sekimoto S."/>
            <person name="Wang Y."/>
            <person name="Chovatia M."/>
            <person name="Sandor L."/>
            <person name="Salamov A."/>
            <person name="Grigoriev I.V."/>
            <person name="Stajich J.E."/>
            <person name="Spatafora J.W."/>
        </authorList>
    </citation>
    <scope>NUCLEOTIDE SEQUENCE [LARGE SCALE GENOMIC DNA]</scope>
    <source>
        <strain evidence="2">S191</strain>
    </source>
</reference>
<gene>
    <name evidence="2" type="ORF">BJ554DRAFT_3041</name>
</gene>
<feature type="non-terminal residue" evidence="2">
    <location>
        <position position="1"/>
    </location>
</feature>
<feature type="region of interest" description="Disordered" evidence="1">
    <location>
        <begin position="1"/>
        <end position="94"/>
    </location>
</feature>
<dbReference type="Proteomes" id="UP000673691">
    <property type="component" value="Unassembled WGS sequence"/>
</dbReference>
<evidence type="ECO:0000313" key="3">
    <source>
        <dbReference type="Proteomes" id="UP000673691"/>
    </source>
</evidence>
<proteinExistence type="predicted"/>
<dbReference type="AlphaFoldDB" id="A0A8H7ZPY7"/>
<dbReference type="EMBL" id="JAEFCI010010725">
    <property type="protein sequence ID" value="KAG5457050.1"/>
    <property type="molecule type" value="Genomic_DNA"/>
</dbReference>